<evidence type="ECO:0008006" key="8">
    <source>
        <dbReference type="Google" id="ProtNLM"/>
    </source>
</evidence>
<feature type="transmembrane region" description="Helical" evidence="5">
    <location>
        <begin position="214"/>
        <end position="237"/>
    </location>
</feature>
<dbReference type="InterPro" id="IPR036259">
    <property type="entry name" value="MFS_trans_sf"/>
</dbReference>
<evidence type="ECO:0000256" key="1">
    <source>
        <dbReference type="ARBA" id="ARBA00004141"/>
    </source>
</evidence>
<dbReference type="InterPro" id="IPR051617">
    <property type="entry name" value="UNC-93-like_regulator"/>
</dbReference>
<organism evidence="6 7">
    <name type="scientific">Cordyceps confragosa</name>
    <name type="common">Lecanicillium lecanii</name>
    <dbReference type="NCBI Taxonomy" id="2714763"/>
    <lineage>
        <taxon>Eukaryota</taxon>
        <taxon>Fungi</taxon>
        <taxon>Dikarya</taxon>
        <taxon>Ascomycota</taxon>
        <taxon>Pezizomycotina</taxon>
        <taxon>Sordariomycetes</taxon>
        <taxon>Hypocreomycetidae</taxon>
        <taxon>Hypocreales</taxon>
        <taxon>Cordycipitaceae</taxon>
        <taxon>Akanthomyces</taxon>
    </lineage>
</organism>
<feature type="transmembrane region" description="Helical" evidence="5">
    <location>
        <begin position="320"/>
        <end position="347"/>
    </location>
</feature>
<comment type="caution">
    <text evidence="6">The sequence shown here is derived from an EMBL/GenBank/DDBJ whole genome shotgun (WGS) entry which is preliminary data.</text>
</comment>
<dbReference type="PANTHER" id="PTHR23294:SF59">
    <property type="entry name" value="UNC93-LIKE PROTEIN C922.05C"/>
    <property type="match status" value="1"/>
</dbReference>
<feature type="transmembrane region" description="Helical" evidence="5">
    <location>
        <begin position="359"/>
        <end position="377"/>
    </location>
</feature>
<evidence type="ECO:0000256" key="4">
    <source>
        <dbReference type="ARBA" id="ARBA00023136"/>
    </source>
</evidence>
<proteinExistence type="predicted"/>
<evidence type="ECO:0000313" key="7">
    <source>
        <dbReference type="Proteomes" id="UP000243081"/>
    </source>
</evidence>
<name>A0A179I5M7_CORDF</name>
<reference evidence="6 7" key="1">
    <citation type="submission" date="2016-03" db="EMBL/GenBank/DDBJ databases">
        <title>Fine-scale spatial genetic structure of a fungal parasite of coffee scale insects.</title>
        <authorList>
            <person name="Jackson D."/>
            <person name="Zemenick K.A."/>
            <person name="Malloure B."/>
            <person name="Quandt C.A."/>
            <person name="James T.Y."/>
        </authorList>
    </citation>
    <scope>NUCLEOTIDE SEQUENCE [LARGE SCALE GENOMIC DNA]</scope>
    <source>
        <strain evidence="6 7">UM487</strain>
    </source>
</reference>
<dbReference type="Proteomes" id="UP000243081">
    <property type="component" value="Unassembled WGS sequence"/>
</dbReference>
<feature type="transmembrane region" description="Helical" evidence="5">
    <location>
        <begin position="112"/>
        <end position="137"/>
    </location>
</feature>
<keyword evidence="2 5" id="KW-0812">Transmembrane</keyword>
<feature type="transmembrane region" description="Helical" evidence="5">
    <location>
        <begin position="278"/>
        <end position="300"/>
    </location>
</feature>
<feature type="transmembrane region" description="Helical" evidence="5">
    <location>
        <begin position="59"/>
        <end position="80"/>
    </location>
</feature>
<dbReference type="GO" id="GO:0016020">
    <property type="term" value="C:membrane"/>
    <property type="evidence" value="ECO:0007669"/>
    <property type="project" value="UniProtKB-SubCell"/>
</dbReference>
<protein>
    <recommendedName>
        <fullName evidence="8">Major facilitator superfamily (MFS) profile domain-containing protein</fullName>
    </recommendedName>
</protein>
<dbReference type="InterPro" id="IPR010291">
    <property type="entry name" value="Ion_channel_UNC-93"/>
</dbReference>
<accession>A0A179I5M7</accession>
<evidence type="ECO:0000256" key="2">
    <source>
        <dbReference type="ARBA" id="ARBA00022692"/>
    </source>
</evidence>
<keyword evidence="3 5" id="KW-1133">Transmembrane helix</keyword>
<feature type="transmembrane region" description="Helical" evidence="5">
    <location>
        <begin position="249"/>
        <end position="266"/>
    </location>
</feature>
<feature type="transmembrane region" description="Helical" evidence="5">
    <location>
        <begin position="25"/>
        <end position="47"/>
    </location>
</feature>
<gene>
    <name evidence="6" type="ORF">LLEC1_05879</name>
</gene>
<dbReference type="PANTHER" id="PTHR23294">
    <property type="entry name" value="ET TRANSLATION PRODUCT-RELATED"/>
    <property type="match status" value="1"/>
</dbReference>
<keyword evidence="7" id="KW-1185">Reference proteome</keyword>
<evidence type="ECO:0000313" key="6">
    <source>
        <dbReference type="EMBL" id="OAQ97039.1"/>
    </source>
</evidence>
<dbReference type="OrthoDB" id="196103at2759"/>
<dbReference type="OMA" id="YSGYFKG"/>
<feature type="transmembrane region" description="Helical" evidence="5">
    <location>
        <begin position="86"/>
        <end position="105"/>
    </location>
</feature>
<dbReference type="EMBL" id="LUKN01003720">
    <property type="protein sequence ID" value="OAQ97039.1"/>
    <property type="molecule type" value="Genomic_DNA"/>
</dbReference>
<feature type="transmembrane region" description="Helical" evidence="5">
    <location>
        <begin position="149"/>
        <end position="174"/>
    </location>
</feature>
<evidence type="ECO:0000256" key="5">
    <source>
        <dbReference type="SAM" id="Phobius"/>
    </source>
</evidence>
<evidence type="ECO:0000256" key="3">
    <source>
        <dbReference type="ARBA" id="ARBA00022989"/>
    </source>
</evidence>
<sequence length="447" mass="48491">MALSLKAPRSVRAKLRLSNPWTQNFISGVILFLTVGIYLAVIGLGAGGGKPSSAHVSTIVYTSIYAVFSVTGFFGGSVMNTIGPKLTMTFGAMMFPLFIGGLWYYDASGNSWFAIFGGVVAGMSAGLLWTVSGFIQFAYAEENDKGVYIAWQLFLLTVGSTGGAAGYLPFYSIIGIIPSQNVIREDGTHLAVFTASDFRTELKGCVHLLKDWRIVALIIPMAATEMSSALIPTLSAYSFNIRTRSLNSVLFWGIQIPATFLFGIILDNNKFRRRTRGVIALTVSFVIVLASWALTIAVQVKHGLKRDAPSPAWDWTDGEPFIEFVFVILLTGIAYAIDQMMVMWVIASYSNEPKLLARYGGFFKGMLSAGLCVAFGLEAGRVSYLYVALNHGPNTRSTITNALLQRPNYHAGHTHAGIFSDHVRVGVQMCVGHKLPARSDGDPACPC</sequence>
<keyword evidence="4 5" id="KW-0472">Membrane</keyword>
<dbReference type="AlphaFoldDB" id="A0A179I5M7"/>
<dbReference type="SUPFAM" id="SSF103473">
    <property type="entry name" value="MFS general substrate transporter"/>
    <property type="match status" value="1"/>
</dbReference>
<comment type="subcellular location">
    <subcellularLocation>
        <location evidence="1">Membrane</location>
        <topology evidence="1">Multi-pass membrane protein</topology>
    </subcellularLocation>
</comment>
<dbReference type="Pfam" id="PF05978">
    <property type="entry name" value="UNC-93"/>
    <property type="match status" value="1"/>
</dbReference>